<dbReference type="GO" id="GO:0097367">
    <property type="term" value="F:carbohydrate derivative binding"/>
    <property type="evidence" value="ECO:0007669"/>
    <property type="project" value="InterPro"/>
</dbReference>
<dbReference type="GO" id="GO:0051156">
    <property type="term" value="P:glucose 6-phosphate metabolic process"/>
    <property type="evidence" value="ECO:0007669"/>
    <property type="project" value="TreeGrafter"/>
</dbReference>
<dbReference type="GO" id="GO:0006096">
    <property type="term" value="P:glycolytic process"/>
    <property type="evidence" value="ECO:0007669"/>
    <property type="project" value="UniProtKB-UniPathway"/>
</dbReference>
<keyword evidence="2 4" id="KW-0324">Glycolysis</keyword>
<comment type="caution">
    <text evidence="5">The sequence shown here is derived from an EMBL/GenBank/DDBJ whole genome shotgun (WGS) entry which is preliminary data.</text>
</comment>
<dbReference type="InterPro" id="IPR046348">
    <property type="entry name" value="SIS_dom_sf"/>
</dbReference>
<comment type="pathway">
    <text evidence="4">Carbohydrate degradation; glycolysis; D-glyceraldehyde 3-phosphate and glycerone phosphate from D-glucose: step 2/4.</text>
</comment>
<dbReference type="UniPathway" id="UPA00109">
    <property type="reaction ID" value="UER00181"/>
</dbReference>
<dbReference type="GO" id="GO:0005829">
    <property type="term" value="C:cytosol"/>
    <property type="evidence" value="ECO:0007669"/>
    <property type="project" value="TreeGrafter"/>
</dbReference>
<dbReference type="PROSITE" id="PS51463">
    <property type="entry name" value="P_GLUCOSE_ISOMERASE_3"/>
    <property type="match status" value="1"/>
</dbReference>
<dbReference type="PRINTS" id="PR00662">
    <property type="entry name" value="G6PISOMERASE"/>
</dbReference>
<dbReference type="PANTHER" id="PTHR11469">
    <property type="entry name" value="GLUCOSE-6-PHOSPHATE ISOMERASE"/>
    <property type="match status" value="1"/>
</dbReference>
<evidence type="ECO:0000313" key="6">
    <source>
        <dbReference type="Proteomes" id="UP000316292"/>
    </source>
</evidence>
<gene>
    <name evidence="5" type="ORF">E6K71_11440</name>
</gene>
<evidence type="ECO:0000256" key="2">
    <source>
        <dbReference type="ARBA" id="ARBA00023152"/>
    </source>
</evidence>
<dbReference type="Pfam" id="PF00342">
    <property type="entry name" value="PGI"/>
    <property type="match status" value="1"/>
</dbReference>
<dbReference type="InterPro" id="IPR001672">
    <property type="entry name" value="G6P_Isomerase"/>
</dbReference>
<dbReference type="PANTHER" id="PTHR11469:SF1">
    <property type="entry name" value="GLUCOSE-6-PHOSPHATE ISOMERASE"/>
    <property type="match status" value="1"/>
</dbReference>
<sequence>MSARTSTSELGGDIDAAYRAALDSLVREDAVGRLFRRDATLWKKDPEHQKIILNRLGWLDSPRWLRDHIQELTAFAAEIRTEGFTRVLLLGMGGSSLAPEVLALVMRGAPGAPTLEVLDSTDPAAVRHAESSHRLDRTFFLVSSKSGRTIETLSQYRYFRTRLEEMKVADAARRFAAITDPGSALDRLAREEGLRQVFLNPQDIGGRYSALSYFGMVPAALLGIHLEGFAERAARAAEEAASPEPARNDALRLGAFLGAAAKAGRDKLTLLTSPTLRPLGYWIEQLLAESTGKEGRGIVPVEGEPPGFARYYSSDRCFVSITLAYEPAPERSSLGAELRQAGAPWVEITLTDRTELAAQFYRWEVATALAGATLEIDPFDEPNVQESKDNTAAILAEVERTGKPPTGEPRSREDRVAVFASETLWSALTSKTPGHPSLEMLLGRFLALKKPNDYLAILAYLERTAATESAFAQLRREIRDAVRIPVLQGYGPRYLHSIGQLFKGGPETGMFLQITTEEAQDLPIPGSRVTFGKLELAQALGDFRSLDSRGKPALRLHISGSVAEGLATIAHAVERALVALTPA</sequence>
<evidence type="ECO:0000256" key="1">
    <source>
        <dbReference type="ARBA" id="ARBA00022432"/>
    </source>
</evidence>
<accession>A0A538S690</accession>
<comment type="similarity">
    <text evidence="4">Belongs to the GPI family.</text>
</comment>
<dbReference type="Gene3D" id="3.40.50.10490">
    <property type="entry name" value="Glucose-6-phosphate isomerase like protein, domain 1"/>
    <property type="match status" value="3"/>
</dbReference>
<dbReference type="SUPFAM" id="SSF53697">
    <property type="entry name" value="SIS domain"/>
    <property type="match status" value="1"/>
</dbReference>
<evidence type="ECO:0000256" key="4">
    <source>
        <dbReference type="RuleBase" id="RU000612"/>
    </source>
</evidence>
<protein>
    <recommendedName>
        <fullName evidence="4">Glucose-6-phosphate isomerase</fullName>
        <ecNumber evidence="4">5.3.1.9</ecNumber>
    </recommendedName>
</protein>
<dbReference type="Proteomes" id="UP000316292">
    <property type="component" value="Unassembled WGS sequence"/>
</dbReference>
<reference evidence="5 6" key="1">
    <citation type="journal article" date="2019" name="Nat. Microbiol.">
        <title>Mediterranean grassland soil C-N compound turnover is dependent on rainfall and depth, and is mediated by genomically divergent microorganisms.</title>
        <authorList>
            <person name="Diamond S."/>
            <person name="Andeer P.F."/>
            <person name="Li Z."/>
            <person name="Crits-Christoph A."/>
            <person name="Burstein D."/>
            <person name="Anantharaman K."/>
            <person name="Lane K.R."/>
            <person name="Thomas B.C."/>
            <person name="Pan C."/>
            <person name="Northen T.R."/>
            <person name="Banfield J.F."/>
        </authorList>
    </citation>
    <scope>NUCLEOTIDE SEQUENCE [LARGE SCALE GENOMIC DNA]</scope>
    <source>
        <strain evidence="5">WS_1</strain>
    </source>
</reference>
<comment type="catalytic activity">
    <reaction evidence="4">
        <text>alpha-D-glucose 6-phosphate = beta-D-fructose 6-phosphate</text>
        <dbReference type="Rhea" id="RHEA:11816"/>
        <dbReference type="ChEBI" id="CHEBI:57634"/>
        <dbReference type="ChEBI" id="CHEBI:58225"/>
        <dbReference type="EC" id="5.3.1.9"/>
    </reaction>
</comment>
<evidence type="ECO:0000256" key="3">
    <source>
        <dbReference type="ARBA" id="ARBA00023235"/>
    </source>
</evidence>
<dbReference type="CDD" id="cd05015">
    <property type="entry name" value="SIS_PGI_1"/>
    <property type="match status" value="1"/>
</dbReference>
<proteinExistence type="inferred from homology"/>
<dbReference type="GO" id="GO:0006094">
    <property type="term" value="P:gluconeogenesis"/>
    <property type="evidence" value="ECO:0007669"/>
    <property type="project" value="UniProtKB-KW"/>
</dbReference>
<organism evidence="5 6">
    <name type="scientific">Eiseniibacteriota bacterium</name>
    <dbReference type="NCBI Taxonomy" id="2212470"/>
    <lineage>
        <taxon>Bacteria</taxon>
        <taxon>Candidatus Eiseniibacteriota</taxon>
    </lineage>
</organism>
<dbReference type="EC" id="5.3.1.9" evidence="4"/>
<evidence type="ECO:0000313" key="5">
    <source>
        <dbReference type="EMBL" id="TMQ46893.1"/>
    </source>
</evidence>
<dbReference type="GO" id="GO:0048029">
    <property type="term" value="F:monosaccharide binding"/>
    <property type="evidence" value="ECO:0007669"/>
    <property type="project" value="TreeGrafter"/>
</dbReference>
<dbReference type="AlphaFoldDB" id="A0A538S690"/>
<dbReference type="EMBL" id="VBOR01000140">
    <property type="protein sequence ID" value="TMQ46893.1"/>
    <property type="molecule type" value="Genomic_DNA"/>
</dbReference>
<keyword evidence="1 4" id="KW-0312">Gluconeogenesis</keyword>
<name>A0A538S690_UNCEI</name>
<keyword evidence="3 4" id="KW-0413">Isomerase</keyword>
<dbReference type="InterPro" id="IPR035476">
    <property type="entry name" value="SIS_PGI_1"/>
</dbReference>
<dbReference type="GO" id="GO:0004347">
    <property type="term" value="F:glucose-6-phosphate isomerase activity"/>
    <property type="evidence" value="ECO:0007669"/>
    <property type="project" value="UniProtKB-EC"/>
</dbReference>